<evidence type="ECO:0000313" key="4">
    <source>
        <dbReference type="Proteomes" id="UP000823046"/>
    </source>
</evidence>
<dbReference type="PANTHER" id="PTHR12984">
    <property type="entry name" value="SCY1-RELATED S/T PROTEIN KINASE-LIKE"/>
    <property type="match status" value="1"/>
</dbReference>
<dbReference type="InterPro" id="IPR016024">
    <property type="entry name" value="ARM-type_fold"/>
</dbReference>
<dbReference type="SUPFAM" id="SSF48371">
    <property type="entry name" value="ARM repeat"/>
    <property type="match status" value="1"/>
</dbReference>
<dbReference type="PANTHER" id="PTHR12984:SF6">
    <property type="entry name" value="SCY1-LIKE PROTEIN 2"/>
    <property type="match status" value="1"/>
</dbReference>
<dbReference type="Pfam" id="PF00069">
    <property type="entry name" value="Pkinase"/>
    <property type="match status" value="1"/>
</dbReference>
<sequence>MILATSKERPSESVTIFAFDKTLLNPPIISSYDSERILQFLRKDATTLSKLRHPHILSVVDPLSEERNSLAFATKPVLSTLEMFIQSQKDVPLSLLEIKSGIFDILEALNFLHTEAKIAHLAISPETIFVTEKRKWLLGGMGSSISIPSIEAMKSCPFSLEEIMKSSLSIGKLSPYLLFSPPEFSSKISPLCGAPSDIFEIGLLMNSLWTGETSSSNKNSLKSSTFSFVDGLHREDSSYAKFQNSQVNISSFLPEDIRRWLLPLLSSNPSHRPTAEIALHSPIFQNVNLRALRFLEHFPEKEESERKQFLERFLFLVKDNVEYQNISLLQHRVIPHLLECLKQALYFPVVLPIIFYILHYINDSNFFRESTWPYLKPLFTAEQIQKESVVILVNEIKFFLEFLDEENIKHHILPFAMKCIKLKEITVQEAALKAFPFVAMKFEYSRLRNIILPRLSKLILSADSTTLRVCCIEAIMAISSSVDKASILEHVIPSLEHVIQRDSSPLMCTSFCQALKRLSEQLGSNVSARFILPLLIPLLVVDDLPLTEYEYVLNTIKSILNKIEQEKKQSQKVAFEKTESVKKAFSLPEKREMKEMDSLEGIFTTLNDCMFSYWVRPPPSLPRNDSEVFLPFASATKMESSTTSLSFQPSFESFSLQTSLSSSSSFPLSHIQKQTSPPSYSNSSYISSSTFSNTKKKTENTSKDPFADLVGG</sequence>
<evidence type="ECO:0000313" key="3">
    <source>
        <dbReference type="EMBL" id="KAF8819426.1"/>
    </source>
</evidence>
<dbReference type="Gene3D" id="1.25.10.10">
    <property type="entry name" value="Leucine-rich Repeat Variant"/>
    <property type="match status" value="1"/>
</dbReference>
<dbReference type="SMART" id="SM00220">
    <property type="entry name" value="S_TKc"/>
    <property type="match status" value="1"/>
</dbReference>
<evidence type="ECO:0000256" key="1">
    <source>
        <dbReference type="SAM" id="MobiDB-lite"/>
    </source>
</evidence>
<name>A0ABQ7J618_9APIC</name>
<dbReference type="InterPro" id="IPR051177">
    <property type="entry name" value="CIK-Related_Protein"/>
</dbReference>
<feature type="region of interest" description="Disordered" evidence="1">
    <location>
        <begin position="667"/>
        <end position="712"/>
    </location>
</feature>
<keyword evidence="3" id="KW-0418">Kinase</keyword>
<proteinExistence type="predicted"/>
<reference evidence="3 4" key="1">
    <citation type="journal article" date="2020" name="bioRxiv">
        <title>Metabolic contributions of an alphaproteobacterial endosymbiont in the apicomplexan Cardiosporidium cionae.</title>
        <authorList>
            <person name="Hunter E.S."/>
            <person name="Paight C.J."/>
            <person name="Lane C.E."/>
        </authorList>
    </citation>
    <scope>NUCLEOTIDE SEQUENCE [LARGE SCALE GENOMIC DNA]</scope>
    <source>
        <strain evidence="3">ESH_2018</strain>
    </source>
</reference>
<evidence type="ECO:0000259" key="2">
    <source>
        <dbReference type="PROSITE" id="PS50011"/>
    </source>
</evidence>
<feature type="domain" description="Protein kinase" evidence="2">
    <location>
        <begin position="1"/>
        <end position="284"/>
    </location>
</feature>
<dbReference type="GO" id="GO:0016301">
    <property type="term" value="F:kinase activity"/>
    <property type="evidence" value="ECO:0007669"/>
    <property type="project" value="UniProtKB-KW"/>
</dbReference>
<dbReference type="SUPFAM" id="SSF56112">
    <property type="entry name" value="Protein kinase-like (PK-like)"/>
    <property type="match status" value="1"/>
</dbReference>
<dbReference type="InterPro" id="IPR011989">
    <property type="entry name" value="ARM-like"/>
</dbReference>
<keyword evidence="4" id="KW-1185">Reference proteome</keyword>
<dbReference type="PROSITE" id="PS50011">
    <property type="entry name" value="PROTEIN_KINASE_DOM"/>
    <property type="match status" value="1"/>
</dbReference>
<feature type="compositionally biased region" description="Basic and acidic residues" evidence="1">
    <location>
        <begin position="696"/>
        <end position="706"/>
    </location>
</feature>
<protein>
    <submittedName>
        <fullName evidence="3">SCY kinase-related protein (Incomplete catalytic triad)</fullName>
    </submittedName>
</protein>
<comment type="caution">
    <text evidence="3">The sequence shown here is derived from an EMBL/GenBank/DDBJ whole genome shotgun (WGS) entry which is preliminary data.</text>
</comment>
<dbReference type="Gene3D" id="1.10.510.10">
    <property type="entry name" value="Transferase(Phosphotransferase) domain 1"/>
    <property type="match status" value="1"/>
</dbReference>
<dbReference type="Gene3D" id="3.30.200.20">
    <property type="entry name" value="Phosphorylase Kinase, domain 1"/>
    <property type="match status" value="1"/>
</dbReference>
<feature type="compositionally biased region" description="Low complexity" evidence="1">
    <location>
        <begin position="667"/>
        <end position="693"/>
    </location>
</feature>
<gene>
    <name evidence="3" type="ORF">IE077_001047</name>
</gene>
<dbReference type="Proteomes" id="UP000823046">
    <property type="component" value="Unassembled WGS sequence"/>
</dbReference>
<accession>A0ABQ7J618</accession>
<organism evidence="3 4">
    <name type="scientific">Cardiosporidium cionae</name>
    <dbReference type="NCBI Taxonomy" id="476202"/>
    <lineage>
        <taxon>Eukaryota</taxon>
        <taxon>Sar</taxon>
        <taxon>Alveolata</taxon>
        <taxon>Apicomplexa</taxon>
        <taxon>Aconoidasida</taxon>
        <taxon>Nephromycida</taxon>
        <taxon>Cardiosporidium</taxon>
    </lineage>
</organism>
<dbReference type="EMBL" id="JADAQX010000764">
    <property type="protein sequence ID" value="KAF8819426.1"/>
    <property type="molecule type" value="Genomic_DNA"/>
</dbReference>
<keyword evidence="3" id="KW-0808">Transferase</keyword>
<dbReference type="InterPro" id="IPR000719">
    <property type="entry name" value="Prot_kinase_dom"/>
</dbReference>
<dbReference type="InterPro" id="IPR011009">
    <property type="entry name" value="Kinase-like_dom_sf"/>
</dbReference>